<dbReference type="EMBL" id="JABFJV010000017">
    <property type="protein sequence ID" value="NOK32629.1"/>
    <property type="molecule type" value="Genomic_DNA"/>
</dbReference>
<dbReference type="PANTHER" id="PTHR21600:SF89">
    <property type="entry name" value="RIBOSOMAL LARGE SUBUNIT PSEUDOURIDINE SYNTHASE A"/>
    <property type="match status" value="1"/>
</dbReference>
<dbReference type="InterPro" id="IPR020103">
    <property type="entry name" value="PsdUridine_synth_cat_dom_sf"/>
</dbReference>
<dbReference type="GO" id="GO:0003723">
    <property type="term" value="F:RNA binding"/>
    <property type="evidence" value="ECO:0007669"/>
    <property type="project" value="InterPro"/>
</dbReference>
<dbReference type="InterPro" id="IPR050188">
    <property type="entry name" value="RluA_PseudoU_synthase"/>
</dbReference>
<proteinExistence type="predicted"/>
<dbReference type="Proteomes" id="UP000563426">
    <property type="component" value="Unassembled WGS sequence"/>
</dbReference>
<dbReference type="PROSITE" id="PS01129">
    <property type="entry name" value="PSI_RLU"/>
    <property type="match status" value="1"/>
</dbReference>
<dbReference type="Pfam" id="PF00849">
    <property type="entry name" value="PseudoU_synth_2"/>
    <property type="match status" value="1"/>
</dbReference>
<dbReference type="AlphaFoldDB" id="A0A7Y4KH60"/>
<reference evidence="3 4" key="1">
    <citation type="submission" date="2020-05" db="EMBL/GenBank/DDBJ databases">
        <authorList>
            <person name="Whitworth D."/>
        </authorList>
    </citation>
    <scope>NUCLEOTIDE SEQUENCE [LARGE SCALE GENOMIC DNA]</scope>
    <source>
        <strain evidence="3 4">AB043B</strain>
    </source>
</reference>
<sequence length="605" mass="66160">MDPLVTALEPAPGADEVPGAFPSPFDAVGPHALARRAAASLQATLREGFIAPGLVSDSLQGPDGGKMFGVLVVRQADGTFGVLRAFSAMLAGRWDVPGFVPPVFDRDARARVEPVADATVKALLARAEAWSASEELRRLREEDDARQAREATEREAMRQRHETRRRQRHERRAAILARPVQTEPRAAETLPPLSSTDAAEAAPERTKTERVQALHMLGQEKPTVSVLTESERAQALHALDQESRGDKAEKRRWDAAQEEARRALAPARAKAERRVRALDRLRRIVSRGFMKQFHDTYAITNARGEIRPLRSLYGGAEPPSGAGDCAGAKLLAYAFAHGLRPVALAEFWWGMPPASGGRIQGAFYPACRDKCGPLLPFMLEGLEVSAPRVFVPPPAPTPELSIVFEDAWLVVIDKPCGLLSVPGRDASLLDSVLTRLRARYPHATGPLLAHRLDLDTSGLLVAALDSRTHASLQRQFLHRDVAKRYVALIEGPVQGDTGTITLPLRVDLDDRPRQIVDPVHGKLAVTDWEVLRREAGHTRVAFHPRTGRTHQLRVHAAHPQGLGAPIVGDPLYGHAGLRLHLHAETLSFVHPATGQRVSFTRAAPF</sequence>
<name>A0A7Y4KH60_9BACT</name>
<dbReference type="GO" id="GO:0000455">
    <property type="term" value="P:enzyme-directed rRNA pseudouridine synthesis"/>
    <property type="evidence" value="ECO:0007669"/>
    <property type="project" value="TreeGrafter"/>
</dbReference>
<evidence type="ECO:0000313" key="3">
    <source>
        <dbReference type="EMBL" id="NOK32629.1"/>
    </source>
</evidence>
<evidence type="ECO:0000259" key="2">
    <source>
        <dbReference type="Pfam" id="PF00849"/>
    </source>
</evidence>
<dbReference type="GO" id="GO:0009982">
    <property type="term" value="F:pseudouridine synthase activity"/>
    <property type="evidence" value="ECO:0007669"/>
    <property type="project" value="InterPro"/>
</dbReference>
<accession>A0A7Y4KH60</accession>
<dbReference type="GO" id="GO:0140098">
    <property type="term" value="F:catalytic activity, acting on RNA"/>
    <property type="evidence" value="ECO:0007669"/>
    <property type="project" value="UniProtKB-ARBA"/>
</dbReference>
<keyword evidence="4" id="KW-1185">Reference proteome</keyword>
<feature type="compositionally biased region" description="Basic residues" evidence="1">
    <location>
        <begin position="161"/>
        <end position="171"/>
    </location>
</feature>
<organism evidence="3 4">
    <name type="scientific">Corallococcus exercitus</name>
    <dbReference type="NCBI Taxonomy" id="2316736"/>
    <lineage>
        <taxon>Bacteria</taxon>
        <taxon>Pseudomonadati</taxon>
        <taxon>Myxococcota</taxon>
        <taxon>Myxococcia</taxon>
        <taxon>Myxococcales</taxon>
        <taxon>Cystobacterineae</taxon>
        <taxon>Myxococcaceae</taxon>
        <taxon>Corallococcus</taxon>
    </lineage>
</organism>
<dbReference type="CDD" id="cd02869">
    <property type="entry name" value="PseudoU_synth_RluA_like"/>
    <property type="match status" value="1"/>
</dbReference>
<protein>
    <submittedName>
        <fullName evidence="3">RluA family pseudouridine synthase</fullName>
    </submittedName>
</protein>
<evidence type="ECO:0000313" key="4">
    <source>
        <dbReference type="Proteomes" id="UP000563426"/>
    </source>
</evidence>
<feature type="domain" description="Pseudouridine synthase RsuA/RluA-like" evidence="2">
    <location>
        <begin position="409"/>
        <end position="558"/>
    </location>
</feature>
<comment type="caution">
    <text evidence="3">The sequence shown here is derived from an EMBL/GenBank/DDBJ whole genome shotgun (WGS) entry which is preliminary data.</text>
</comment>
<feature type="compositionally biased region" description="Basic and acidic residues" evidence="1">
    <location>
        <begin position="135"/>
        <end position="160"/>
    </location>
</feature>
<dbReference type="PANTHER" id="PTHR21600">
    <property type="entry name" value="MITOCHONDRIAL RNA PSEUDOURIDINE SYNTHASE"/>
    <property type="match status" value="1"/>
</dbReference>
<evidence type="ECO:0000256" key="1">
    <source>
        <dbReference type="SAM" id="MobiDB-lite"/>
    </source>
</evidence>
<dbReference type="Gene3D" id="3.30.2350.10">
    <property type="entry name" value="Pseudouridine synthase"/>
    <property type="match status" value="1"/>
</dbReference>
<gene>
    <name evidence="3" type="ORF">HMI49_05385</name>
</gene>
<dbReference type="InterPro" id="IPR006224">
    <property type="entry name" value="PsdUridine_synth_RluA-like_CS"/>
</dbReference>
<dbReference type="SUPFAM" id="SSF55120">
    <property type="entry name" value="Pseudouridine synthase"/>
    <property type="match status" value="1"/>
</dbReference>
<feature type="region of interest" description="Disordered" evidence="1">
    <location>
        <begin position="135"/>
        <end position="204"/>
    </location>
</feature>
<dbReference type="InterPro" id="IPR006145">
    <property type="entry name" value="PsdUridine_synth_RsuA/RluA"/>
</dbReference>